<dbReference type="Gene3D" id="2.60.200.20">
    <property type="match status" value="1"/>
</dbReference>
<keyword evidence="3 6" id="KW-0863">Zinc-finger</keyword>
<evidence type="ECO:0000256" key="7">
    <source>
        <dbReference type="SAM" id="MobiDB-lite"/>
    </source>
</evidence>
<dbReference type="PANTHER" id="PTHR15067:SF7">
    <property type="entry name" value="E3 UBIQUITIN-PROTEIN LIGASE DMA1-RELATED"/>
    <property type="match status" value="1"/>
</dbReference>
<name>A0A8H6Z2E2_9AGAR</name>
<dbReference type="Pfam" id="PF00498">
    <property type="entry name" value="FHA"/>
    <property type="match status" value="1"/>
</dbReference>
<keyword evidence="11" id="KW-1185">Reference proteome</keyword>
<evidence type="ECO:0000259" key="8">
    <source>
        <dbReference type="PROSITE" id="PS50006"/>
    </source>
</evidence>
<dbReference type="SMART" id="SM00240">
    <property type="entry name" value="FHA"/>
    <property type="match status" value="1"/>
</dbReference>
<feature type="compositionally biased region" description="Polar residues" evidence="7">
    <location>
        <begin position="57"/>
        <end position="73"/>
    </location>
</feature>
<proteinExistence type="predicted"/>
<dbReference type="SUPFAM" id="SSF57850">
    <property type="entry name" value="RING/U-box"/>
    <property type="match status" value="1"/>
</dbReference>
<feature type="compositionally biased region" description="Acidic residues" evidence="7">
    <location>
        <begin position="534"/>
        <end position="555"/>
    </location>
</feature>
<feature type="region of interest" description="Disordered" evidence="7">
    <location>
        <begin position="510"/>
        <end position="583"/>
    </location>
</feature>
<dbReference type="GO" id="GO:0061630">
    <property type="term" value="F:ubiquitin protein ligase activity"/>
    <property type="evidence" value="ECO:0007669"/>
    <property type="project" value="TreeGrafter"/>
</dbReference>
<evidence type="ECO:0000256" key="1">
    <source>
        <dbReference type="ARBA" id="ARBA00022679"/>
    </source>
</evidence>
<feature type="compositionally biased region" description="Low complexity" evidence="7">
    <location>
        <begin position="101"/>
        <end position="117"/>
    </location>
</feature>
<dbReference type="GO" id="GO:0000151">
    <property type="term" value="C:ubiquitin ligase complex"/>
    <property type="evidence" value="ECO:0007669"/>
    <property type="project" value="TreeGrafter"/>
</dbReference>
<feature type="domain" description="FHA" evidence="8">
    <location>
        <begin position="224"/>
        <end position="290"/>
    </location>
</feature>
<dbReference type="SUPFAM" id="SSF49879">
    <property type="entry name" value="SMAD/FHA domain"/>
    <property type="match status" value="1"/>
</dbReference>
<feature type="region of interest" description="Disordered" evidence="7">
    <location>
        <begin position="1"/>
        <end position="122"/>
    </location>
</feature>
<feature type="compositionally biased region" description="Low complexity" evidence="7">
    <location>
        <begin position="358"/>
        <end position="369"/>
    </location>
</feature>
<dbReference type="Proteomes" id="UP000620124">
    <property type="component" value="Unassembled WGS sequence"/>
</dbReference>
<evidence type="ECO:0000256" key="6">
    <source>
        <dbReference type="PROSITE-ProRule" id="PRU00175"/>
    </source>
</evidence>
<dbReference type="Gene3D" id="3.30.40.10">
    <property type="entry name" value="Zinc/RING finger domain, C3HC4 (zinc finger)"/>
    <property type="match status" value="1"/>
</dbReference>
<dbReference type="PANTHER" id="PTHR15067">
    <property type="entry name" value="E3 UBIQUITIN-PROTEIN LIGASE RNF8"/>
    <property type="match status" value="1"/>
</dbReference>
<comment type="caution">
    <text evidence="10">The sequence shown here is derived from an EMBL/GenBank/DDBJ whole genome shotgun (WGS) entry which is preliminary data.</text>
</comment>
<keyword evidence="5" id="KW-0862">Zinc</keyword>
<dbReference type="GO" id="GO:0005829">
    <property type="term" value="C:cytosol"/>
    <property type="evidence" value="ECO:0007669"/>
    <property type="project" value="TreeGrafter"/>
</dbReference>
<keyword evidence="1" id="KW-0808">Transferase</keyword>
<organism evidence="10 11">
    <name type="scientific">Mycena venus</name>
    <dbReference type="NCBI Taxonomy" id="2733690"/>
    <lineage>
        <taxon>Eukaryota</taxon>
        <taxon>Fungi</taxon>
        <taxon>Dikarya</taxon>
        <taxon>Basidiomycota</taxon>
        <taxon>Agaricomycotina</taxon>
        <taxon>Agaricomycetes</taxon>
        <taxon>Agaricomycetidae</taxon>
        <taxon>Agaricales</taxon>
        <taxon>Marasmiineae</taxon>
        <taxon>Mycenaceae</taxon>
        <taxon>Mycena</taxon>
    </lineage>
</organism>
<evidence type="ECO:0000259" key="9">
    <source>
        <dbReference type="PROSITE" id="PS50089"/>
    </source>
</evidence>
<feature type="compositionally biased region" description="Low complexity" evidence="7">
    <location>
        <begin position="82"/>
        <end position="93"/>
    </location>
</feature>
<evidence type="ECO:0000313" key="11">
    <source>
        <dbReference type="Proteomes" id="UP000620124"/>
    </source>
</evidence>
<dbReference type="GO" id="GO:0006511">
    <property type="term" value="P:ubiquitin-dependent protein catabolic process"/>
    <property type="evidence" value="ECO:0007669"/>
    <property type="project" value="TreeGrafter"/>
</dbReference>
<dbReference type="InterPro" id="IPR001841">
    <property type="entry name" value="Znf_RING"/>
</dbReference>
<sequence length="583" mass="61315">MEGAVNPSQDSPPPVRSTILGTFLGRGRPRNSSQSHIDVNSIPRELSPSPPAHLPHQHQQLNMNTHGMHSSIHTHGPPSPGPFSSGAGNPAGSRNRRGNGAPQQIQQQPSAAAAPAPGGLSLGHMLRRRRSAGNVALGGPATPVQSVPVPPTPQGQSQQARATTAPIPAAGLPPSASANTNAPGTGGGGHSSTHRIRLVPHLDSRRSLRFDPISRDLKAGEPALRIGRFTDRSGLGLAAVNALSTNKIAFKSKVVSRAHAEVWIEDMGGAKFFIRDTKSSSGTFLNHVRLSPANTESRPHPLKDGDILQLGVDYQGGAEDIYKSVKIRVEIGREWQAGANAFNTTALKNLKSLAIAPSPSAPAAGGPSATSEKPRRKGTSMGIPDCCICLFPVSIRQALFIAPCSHAFHYKCLRPLLEAHHPAFSCPLCRTFADLEEDVEVEAEEDDEFENPEAFPVETPLVPHPVHAIPGLALPDDVMEEGVLADDLEAEDGDEVDELFAVSGGHSRFAGAGAGAETEVEDNAGHARQRSAPMDEDLLPPLPDAEDGDEMDVESGEGSGSAEHGRLSGEGLGGATLQGKRKR</sequence>
<evidence type="ECO:0000256" key="5">
    <source>
        <dbReference type="ARBA" id="ARBA00022833"/>
    </source>
</evidence>
<dbReference type="GO" id="GO:0016567">
    <property type="term" value="P:protein ubiquitination"/>
    <property type="evidence" value="ECO:0007669"/>
    <property type="project" value="TreeGrafter"/>
</dbReference>
<accession>A0A8H6Z2E2</accession>
<protein>
    <submittedName>
        <fullName evidence="10">Putative E3 ubiquitin-protein ligase dma1</fullName>
    </submittedName>
</protein>
<feature type="region of interest" description="Disordered" evidence="7">
    <location>
        <begin position="134"/>
        <end position="194"/>
    </location>
</feature>
<dbReference type="InterPro" id="IPR000253">
    <property type="entry name" value="FHA_dom"/>
</dbReference>
<dbReference type="InterPro" id="IPR008984">
    <property type="entry name" value="SMAD_FHA_dom_sf"/>
</dbReference>
<evidence type="ECO:0000256" key="3">
    <source>
        <dbReference type="ARBA" id="ARBA00022771"/>
    </source>
</evidence>
<evidence type="ECO:0000313" key="10">
    <source>
        <dbReference type="EMBL" id="KAF7369412.1"/>
    </source>
</evidence>
<keyword evidence="4" id="KW-0833">Ubl conjugation pathway</keyword>
<dbReference type="PROSITE" id="PS50089">
    <property type="entry name" value="ZF_RING_2"/>
    <property type="match status" value="1"/>
</dbReference>
<dbReference type="GO" id="GO:0008270">
    <property type="term" value="F:zinc ion binding"/>
    <property type="evidence" value="ECO:0007669"/>
    <property type="project" value="UniProtKB-KW"/>
</dbReference>
<dbReference type="PROSITE" id="PS50006">
    <property type="entry name" value="FHA_DOMAIN"/>
    <property type="match status" value="1"/>
</dbReference>
<gene>
    <name evidence="10" type="ORF">MVEN_00270300</name>
</gene>
<keyword evidence="2" id="KW-0479">Metal-binding</keyword>
<dbReference type="EMBL" id="JACAZI010000002">
    <property type="protein sequence ID" value="KAF7369412.1"/>
    <property type="molecule type" value="Genomic_DNA"/>
</dbReference>
<dbReference type="InterPro" id="IPR013083">
    <property type="entry name" value="Znf_RING/FYVE/PHD"/>
</dbReference>
<dbReference type="GO" id="GO:0032153">
    <property type="term" value="C:cell division site"/>
    <property type="evidence" value="ECO:0007669"/>
    <property type="project" value="TreeGrafter"/>
</dbReference>
<feature type="region of interest" description="Disordered" evidence="7">
    <location>
        <begin position="358"/>
        <end position="377"/>
    </location>
</feature>
<reference evidence="10" key="1">
    <citation type="submission" date="2020-05" db="EMBL/GenBank/DDBJ databases">
        <title>Mycena genomes resolve the evolution of fungal bioluminescence.</title>
        <authorList>
            <person name="Tsai I.J."/>
        </authorList>
    </citation>
    <scope>NUCLEOTIDE SEQUENCE</scope>
    <source>
        <strain evidence="10">CCC161011</strain>
    </source>
</reference>
<dbReference type="Pfam" id="PF17123">
    <property type="entry name" value="zf-RING_11"/>
    <property type="match status" value="1"/>
</dbReference>
<dbReference type="OrthoDB" id="687730at2759"/>
<evidence type="ECO:0000256" key="2">
    <source>
        <dbReference type="ARBA" id="ARBA00022723"/>
    </source>
</evidence>
<feature type="domain" description="RING-type" evidence="9">
    <location>
        <begin position="386"/>
        <end position="430"/>
    </location>
</feature>
<dbReference type="AlphaFoldDB" id="A0A8H6Z2E2"/>
<dbReference type="SMART" id="SM00184">
    <property type="entry name" value="RING"/>
    <property type="match status" value="1"/>
</dbReference>
<evidence type="ECO:0000256" key="4">
    <source>
        <dbReference type="ARBA" id="ARBA00022786"/>
    </source>
</evidence>